<name>A0A0A9FS92_ARUDO</name>
<sequence>MPTLGLPLCSTLALYHCNIGAIALWGK</sequence>
<dbReference type="AlphaFoldDB" id="A0A0A9FS92"/>
<protein>
    <submittedName>
        <fullName evidence="1">Uncharacterized protein</fullName>
    </submittedName>
</protein>
<accession>A0A0A9FS92</accession>
<evidence type="ECO:0000313" key="1">
    <source>
        <dbReference type="EMBL" id="JAE14089.1"/>
    </source>
</evidence>
<dbReference type="EMBL" id="GBRH01183807">
    <property type="protein sequence ID" value="JAE14089.1"/>
    <property type="molecule type" value="Transcribed_RNA"/>
</dbReference>
<reference evidence="1" key="2">
    <citation type="journal article" date="2015" name="Data Brief">
        <title>Shoot transcriptome of the giant reed, Arundo donax.</title>
        <authorList>
            <person name="Barrero R.A."/>
            <person name="Guerrero F.D."/>
            <person name="Moolhuijzen P."/>
            <person name="Goolsby J.A."/>
            <person name="Tidwell J."/>
            <person name="Bellgard S.E."/>
            <person name="Bellgard M.I."/>
        </authorList>
    </citation>
    <scope>NUCLEOTIDE SEQUENCE</scope>
    <source>
        <tissue evidence="1">Shoot tissue taken approximately 20 cm above the soil surface</tissue>
    </source>
</reference>
<organism evidence="1">
    <name type="scientific">Arundo donax</name>
    <name type="common">Giant reed</name>
    <name type="synonym">Donax arundinaceus</name>
    <dbReference type="NCBI Taxonomy" id="35708"/>
    <lineage>
        <taxon>Eukaryota</taxon>
        <taxon>Viridiplantae</taxon>
        <taxon>Streptophyta</taxon>
        <taxon>Embryophyta</taxon>
        <taxon>Tracheophyta</taxon>
        <taxon>Spermatophyta</taxon>
        <taxon>Magnoliopsida</taxon>
        <taxon>Liliopsida</taxon>
        <taxon>Poales</taxon>
        <taxon>Poaceae</taxon>
        <taxon>PACMAD clade</taxon>
        <taxon>Arundinoideae</taxon>
        <taxon>Arundineae</taxon>
        <taxon>Arundo</taxon>
    </lineage>
</organism>
<proteinExistence type="predicted"/>
<reference evidence="1" key="1">
    <citation type="submission" date="2014-09" db="EMBL/GenBank/DDBJ databases">
        <authorList>
            <person name="Magalhaes I.L.F."/>
            <person name="Oliveira U."/>
            <person name="Santos F.R."/>
            <person name="Vidigal T.H.D.A."/>
            <person name="Brescovit A.D."/>
            <person name="Santos A.J."/>
        </authorList>
    </citation>
    <scope>NUCLEOTIDE SEQUENCE</scope>
    <source>
        <tissue evidence="1">Shoot tissue taken approximately 20 cm above the soil surface</tissue>
    </source>
</reference>